<protein>
    <recommendedName>
        <fullName evidence="1">TIL domain-containing protein</fullName>
    </recommendedName>
</protein>
<dbReference type="InterPro" id="IPR002919">
    <property type="entry name" value="TIL_dom"/>
</dbReference>
<reference evidence="2" key="1">
    <citation type="submission" date="2020-08" db="EMBL/GenBank/DDBJ databases">
        <title>Multicomponent nature underlies the extraordinary mechanical properties of spider dragline silk.</title>
        <authorList>
            <person name="Kono N."/>
            <person name="Nakamura H."/>
            <person name="Mori M."/>
            <person name="Yoshida Y."/>
            <person name="Ohtoshi R."/>
            <person name="Malay A.D."/>
            <person name="Moran D.A.P."/>
            <person name="Tomita M."/>
            <person name="Numata K."/>
            <person name="Arakawa K."/>
        </authorList>
    </citation>
    <scope>NUCLEOTIDE SEQUENCE</scope>
</reference>
<dbReference type="OrthoDB" id="6432833at2759"/>
<sequence length="82" mass="8931">MCNPGFVTAILDMSRLRMDHACLPGSSKAQVQVCGENEHFNGCGTACPLTCENYDNHPVCNLMCKIGCECEEDTLDAKMEDA</sequence>
<comment type="caution">
    <text evidence="2">The sequence shown here is derived from an EMBL/GenBank/DDBJ whole genome shotgun (WGS) entry which is preliminary data.</text>
</comment>
<accession>A0A8X6UF92</accession>
<proteinExistence type="predicted"/>
<organism evidence="2 3">
    <name type="scientific">Nephila pilipes</name>
    <name type="common">Giant wood spider</name>
    <name type="synonym">Nephila maculata</name>
    <dbReference type="NCBI Taxonomy" id="299642"/>
    <lineage>
        <taxon>Eukaryota</taxon>
        <taxon>Metazoa</taxon>
        <taxon>Ecdysozoa</taxon>
        <taxon>Arthropoda</taxon>
        <taxon>Chelicerata</taxon>
        <taxon>Arachnida</taxon>
        <taxon>Araneae</taxon>
        <taxon>Araneomorphae</taxon>
        <taxon>Entelegynae</taxon>
        <taxon>Araneoidea</taxon>
        <taxon>Nephilidae</taxon>
        <taxon>Nephila</taxon>
    </lineage>
</organism>
<dbReference type="Proteomes" id="UP000887013">
    <property type="component" value="Unassembled WGS sequence"/>
</dbReference>
<dbReference type="SUPFAM" id="SSF57567">
    <property type="entry name" value="Serine protease inhibitors"/>
    <property type="match status" value="1"/>
</dbReference>
<evidence type="ECO:0000259" key="1">
    <source>
        <dbReference type="Pfam" id="PF01826"/>
    </source>
</evidence>
<keyword evidence="3" id="KW-1185">Reference proteome</keyword>
<dbReference type="CDD" id="cd19941">
    <property type="entry name" value="TIL"/>
    <property type="match status" value="1"/>
</dbReference>
<dbReference type="InterPro" id="IPR036084">
    <property type="entry name" value="Ser_inhib-like_sf"/>
</dbReference>
<dbReference type="Gene3D" id="2.10.25.10">
    <property type="entry name" value="Laminin"/>
    <property type="match status" value="1"/>
</dbReference>
<dbReference type="EMBL" id="BMAW01125652">
    <property type="protein sequence ID" value="GFU13367.1"/>
    <property type="molecule type" value="Genomic_DNA"/>
</dbReference>
<name>A0A8X6UF92_NEPPI</name>
<gene>
    <name evidence="2" type="ORF">NPIL_422361</name>
</gene>
<dbReference type="Pfam" id="PF01826">
    <property type="entry name" value="TIL"/>
    <property type="match status" value="1"/>
</dbReference>
<dbReference type="AlphaFoldDB" id="A0A8X6UF92"/>
<evidence type="ECO:0000313" key="2">
    <source>
        <dbReference type="EMBL" id="GFU13367.1"/>
    </source>
</evidence>
<feature type="domain" description="TIL" evidence="1">
    <location>
        <begin position="34"/>
        <end position="75"/>
    </location>
</feature>
<evidence type="ECO:0000313" key="3">
    <source>
        <dbReference type="Proteomes" id="UP000887013"/>
    </source>
</evidence>